<protein>
    <submittedName>
        <fullName evidence="3">DUF3304 domain-containing protein</fullName>
    </submittedName>
</protein>
<gene>
    <name evidence="3" type="ORF">GTP90_14760</name>
</gene>
<dbReference type="PROSITE" id="PS51257">
    <property type="entry name" value="PROKAR_LIPOPROTEIN"/>
    <property type="match status" value="1"/>
</dbReference>
<feature type="signal peptide" evidence="2">
    <location>
        <begin position="1"/>
        <end position="22"/>
    </location>
</feature>
<dbReference type="Pfam" id="PF11745">
    <property type="entry name" value="DUF3304"/>
    <property type="match status" value="1"/>
</dbReference>
<sequence length="153" mass="16585">MKRFIHLFAIALVMGISGCALHQSQVPPGDRVTAQVGIVNHTGNYIYSASVDGAGGGNMDSWGVGGAEICCASIPRVWYPGMKVLVRWDMPVGHEHIVKTKIVEVEKYETTGSIFMHFFPNDEVRVVVSPFEPSSSEHPIRHLGNPDASPAAN</sequence>
<comment type="caution">
    <text evidence="3">The sequence shown here is derived from an EMBL/GenBank/DDBJ whole genome shotgun (WGS) entry which is preliminary data.</text>
</comment>
<dbReference type="AlphaFoldDB" id="A0A845GR17"/>
<keyword evidence="2" id="KW-0732">Signal</keyword>
<evidence type="ECO:0000313" key="3">
    <source>
        <dbReference type="EMBL" id="MYM95127.1"/>
    </source>
</evidence>
<dbReference type="Proteomes" id="UP000447355">
    <property type="component" value="Unassembled WGS sequence"/>
</dbReference>
<evidence type="ECO:0000313" key="4">
    <source>
        <dbReference type="Proteomes" id="UP000447355"/>
    </source>
</evidence>
<dbReference type="EMBL" id="WWCX01000022">
    <property type="protein sequence ID" value="MYM95127.1"/>
    <property type="molecule type" value="Genomic_DNA"/>
</dbReference>
<proteinExistence type="predicted"/>
<accession>A0A845GR17</accession>
<dbReference type="InterPro" id="IPR021733">
    <property type="entry name" value="DUF3304"/>
</dbReference>
<reference evidence="3" key="1">
    <citation type="submission" date="2019-12" db="EMBL/GenBank/DDBJ databases">
        <title>Novel species isolated from a subtropical stream in China.</title>
        <authorList>
            <person name="Lu H."/>
        </authorList>
    </citation>
    <scope>NUCLEOTIDE SEQUENCE [LARGE SCALE GENOMIC DNA]</scope>
    <source>
        <strain evidence="3">FT81W</strain>
    </source>
</reference>
<name>A0A845GR17_9BURK</name>
<organism evidence="3 4">
    <name type="scientific">Duganella vulcania</name>
    <dbReference type="NCBI Taxonomy" id="2692166"/>
    <lineage>
        <taxon>Bacteria</taxon>
        <taxon>Pseudomonadati</taxon>
        <taxon>Pseudomonadota</taxon>
        <taxon>Betaproteobacteria</taxon>
        <taxon>Burkholderiales</taxon>
        <taxon>Oxalobacteraceae</taxon>
        <taxon>Telluria group</taxon>
        <taxon>Duganella</taxon>
    </lineage>
</organism>
<evidence type="ECO:0000256" key="1">
    <source>
        <dbReference type="SAM" id="MobiDB-lite"/>
    </source>
</evidence>
<feature type="region of interest" description="Disordered" evidence="1">
    <location>
        <begin position="133"/>
        <end position="153"/>
    </location>
</feature>
<feature type="chain" id="PRO_5032876452" evidence="2">
    <location>
        <begin position="23"/>
        <end position="153"/>
    </location>
</feature>
<dbReference type="RefSeq" id="WP_161084272.1">
    <property type="nucleotide sequence ID" value="NZ_WWCX01000022.1"/>
</dbReference>
<evidence type="ECO:0000256" key="2">
    <source>
        <dbReference type="SAM" id="SignalP"/>
    </source>
</evidence>